<sequence length="101" mass="10652">ELSPRVAWPIFAQVTVVWMSVVQVVGSDGAFAAVKLDGSVITWGHSRSGGDSSHVEHRLQEGLEQVVCNGGSFAAVKFDGSVITWGDSRSGGTLHIDSKKA</sequence>
<evidence type="ECO:0000256" key="1">
    <source>
        <dbReference type="SAM" id="SignalP"/>
    </source>
</evidence>
<dbReference type="OrthoDB" id="443923at2759"/>
<keyword evidence="3" id="KW-1185">Reference proteome</keyword>
<organism evidence="2 3">
    <name type="scientific">Polarella glacialis</name>
    <name type="common">Dinoflagellate</name>
    <dbReference type="NCBI Taxonomy" id="89957"/>
    <lineage>
        <taxon>Eukaryota</taxon>
        <taxon>Sar</taxon>
        <taxon>Alveolata</taxon>
        <taxon>Dinophyceae</taxon>
        <taxon>Suessiales</taxon>
        <taxon>Suessiaceae</taxon>
        <taxon>Polarella</taxon>
    </lineage>
</organism>
<evidence type="ECO:0000313" key="3">
    <source>
        <dbReference type="Proteomes" id="UP000654075"/>
    </source>
</evidence>
<keyword evidence="1" id="KW-0732">Signal</keyword>
<feature type="chain" id="PRO_5032593550" evidence="1">
    <location>
        <begin position="27"/>
        <end position="101"/>
    </location>
</feature>
<accession>A0A813EYW0</accession>
<evidence type="ECO:0000313" key="2">
    <source>
        <dbReference type="EMBL" id="CAE8605558.1"/>
    </source>
</evidence>
<proteinExistence type="predicted"/>
<feature type="non-terminal residue" evidence="2">
    <location>
        <position position="101"/>
    </location>
</feature>
<dbReference type="EMBL" id="CAJNNV010017993">
    <property type="protein sequence ID" value="CAE8605558.1"/>
    <property type="molecule type" value="Genomic_DNA"/>
</dbReference>
<dbReference type="AlphaFoldDB" id="A0A813EYW0"/>
<protein>
    <submittedName>
        <fullName evidence="2">Uncharacterized protein</fullName>
    </submittedName>
</protein>
<reference evidence="2" key="1">
    <citation type="submission" date="2021-02" db="EMBL/GenBank/DDBJ databases">
        <authorList>
            <person name="Dougan E. K."/>
            <person name="Rhodes N."/>
            <person name="Thang M."/>
            <person name="Chan C."/>
        </authorList>
    </citation>
    <scope>NUCLEOTIDE SEQUENCE</scope>
</reference>
<comment type="caution">
    <text evidence="2">The sequence shown here is derived from an EMBL/GenBank/DDBJ whole genome shotgun (WGS) entry which is preliminary data.</text>
</comment>
<dbReference type="Proteomes" id="UP000654075">
    <property type="component" value="Unassembled WGS sequence"/>
</dbReference>
<dbReference type="SUPFAM" id="SSF50985">
    <property type="entry name" value="RCC1/BLIP-II"/>
    <property type="match status" value="1"/>
</dbReference>
<name>A0A813EYW0_POLGL</name>
<dbReference type="Gene3D" id="2.130.10.30">
    <property type="entry name" value="Regulator of chromosome condensation 1/beta-lactamase-inhibitor protein II"/>
    <property type="match status" value="1"/>
</dbReference>
<dbReference type="InterPro" id="IPR009091">
    <property type="entry name" value="RCC1/BLIP-II"/>
</dbReference>
<gene>
    <name evidence="2" type="ORF">PGLA1383_LOCUS23671</name>
</gene>
<feature type="signal peptide" evidence="1">
    <location>
        <begin position="1"/>
        <end position="26"/>
    </location>
</feature>